<organism evidence="1 2">
    <name type="scientific">Novosphingobium pokkalii</name>
    <dbReference type="NCBI Taxonomy" id="1770194"/>
    <lineage>
        <taxon>Bacteria</taxon>
        <taxon>Pseudomonadati</taxon>
        <taxon>Pseudomonadota</taxon>
        <taxon>Alphaproteobacteria</taxon>
        <taxon>Sphingomonadales</taxon>
        <taxon>Sphingomonadaceae</taxon>
        <taxon>Novosphingobium</taxon>
    </lineage>
</organism>
<dbReference type="RefSeq" id="WP_191324809.1">
    <property type="nucleotide sequence ID" value="NZ_BMZP01000011.1"/>
</dbReference>
<reference evidence="2" key="1">
    <citation type="journal article" date="2019" name="Int. J. Syst. Evol. Microbiol.">
        <title>The Global Catalogue of Microorganisms (GCM) 10K type strain sequencing project: providing services to taxonomists for standard genome sequencing and annotation.</title>
        <authorList>
            <consortium name="The Broad Institute Genomics Platform"/>
            <consortium name="The Broad Institute Genome Sequencing Center for Infectious Disease"/>
            <person name="Wu L."/>
            <person name="Ma J."/>
        </authorList>
    </citation>
    <scope>NUCLEOTIDE SEQUENCE [LARGE SCALE GENOMIC DNA]</scope>
    <source>
        <strain evidence="2">KCTC 42224</strain>
    </source>
</reference>
<proteinExistence type="predicted"/>
<evidence type="ECO:0000313" key="1">
    <source>
        <dbReference type="EMBL" id="MFC3669927.1"/>
    </source>
</evidence>
<name>A0ABV7UZ68_9SPHN</name>
<comment type="caution">
    <text evidence="1">The sequence shown here is derived from an EMBL/GenBank/DDBJ whole genome shotgun (WGS) entry which is preliminary data.</text>
</comment>
<sequence length="385" mass="44157">MVNPSNVTARRLSDAQLISSEFRYANPEITIPNLNRGVPDPEAHPTIIGYYDDTPPGGRRANPGALFVRCCHCGLRRHWRGHVIRDDQGQIYIIGASKCGREHYGIRYKQAEVAFKAEQTRQRALQRWRNARALVLTYQAEVAEILRSPTLTALEVKCEELRNASPEGFRKLVRIASTNDPMIEILEQRDHDAERDRQARYDRAVTAYYALPVEERIRRNSEGLKPELDTSPIYVRTSTPLGHLTGARYFIDKNDVRTLARTFSQTLGAIDAIDRRGTDSAKTTELTKLLREMHERPVALMNAIVEAGFTELFFEKRNLERLERWSQNEKHFSYRGDGTALVVEDASNGIRRIEPLDLWDIPLPPTIRASKYFNDDFLPMTHNEL</sequence>
<evidence type="ECO:0000313" key="2">
    <source>
        <dbReference type="Proteomes" id="UP001595683"/>
    </source>
</evidence>
<dbReference type="Proteomes" id="UP001595683">
    <property type="component" value="Unassembled WGS sequence"/>
</dbReference>
<keyword evidence="2" id="KW-1185">Reference proteome</keyword>
<dbReference type="EMBL" id="JBHRYE010000001">
    <property type="protein sequence ID" value="MFC3669927.1"/>
    <property type="molecule type" value="Genomic_DNA"/>
</dbReference>
<protein>
    <submittedName>
        <fullName evidence="1">Uncharacterized protein</fullName>
    </submittedName>
</protein>
<accession>A0ABV7UZ68</accession>
<gene>
    <name evidence="1" type="ORF">ACFOOT_00680</name>
</gene>